<dbReference type="EMBL" id="MIGB01000023">
    <property type="protein sequence ID" value="OSY38330.1"/>
    <property type="molecule type" value="Genomic_DNA"/>
</dbReference>
<sequence>MDVRALECFLAVATEGSISRAAAALHMTQPPLSVRLQSLERELGVTLLTRHGRGVELTAAGRLLAERGRRILADLATTADQVRAVGLGTKGSLTLAIGHTVSPRLLPRFGVAVSDEIDLRLLELADDDAVERVHRREAQAGLLHLPPSGPGGSRHALGAARGLEVAVVTREPLVLVLPAAHPAAGHERVDLTALDDGRVSTTGAGLAAHTRAVWDQVGPAGYDHRHEATSVLHALSLVESGAGVALLPAQVTSLLWPGLVARPARQHTPVVETGALWRADEDSPVLRRFLRAALSTPEPDVLGPHLRRVPGAGG</sequence>
<evidence type="ECO:0000313" key="6">
    <source>
        <dbReference type="EMBL" id="OSY38330.1"/>
    </source>
</evidence>
<dbReference type="SUPFAM" id="SSF53850">
    <property type="entry name" value="Periplasmic binding protein-like II"/>
    <property type="match status" value="1"/>
</dbReference>
<dbReference type="Pfam" id="PF03466">
    <property type="entry name" value="LysR_substrate"/>
    <property type="match status" value="1"/>
</dbReference>
<dbReference type="RefSeq" id="WP_085914289.1">
    <property type="nucleotide sequence ID" value="NZ_AP018920.1"/>
</dbReference>
<dbReference type="InterPro" id="IPR036390">
    <property type="entry name" value="WH_DNA-bd_sf"/>
</dbReference>
<dbReference type="OrthoDB" id="3176554at2"/>
<dbReference type="Pfam" id="PF00126">
    <property type="entry name" value="HTH_1"/>
    <property type="match status" value="1"/>
</dbReference>
<keyword evidence="3" id="KW-0238">DNA-binding</keyword>
<dbReference type="Gene3D" id="3.40.190.10">
    <property type="entry name" value="Periplasmic binding protein-like II"/>
    <property type="match status" value="2"/>
</dbReference>
<dbReference type="SUPFAM" id="SSF46785">
    <property type="entry name" value="Winged helix' DNA-binding domain"/>
    <property type="match status" value="1"/>
</dbReference>
<dbReference type="AlphaFoldDB" id="A0A1Y2MSZ2"/>
<proteinExistence type="inferred from homology"/>
<evidence type="ECO:0000256" key="1">
    <source>
        <dbReference type="ARBA" id="ARBA00009437"/>
    </source>
</evidence>
<dbReference type="PANTHER" id="PTHR30346">
    <property type="entry name" value="TRANSCRIPTIONAL DUAL REGULATOR HCAR-RELATED"/>
    <property type="match status" value="1"/>
</dbReference>
<feature type="domain" description="HTH lysR-type" evidence="5">
    <location>
        <begin position="1"/>
        <end position="58"/>
    </location>
</feature>
<gene>
    <name evidence="6" type="primary">hcaR_7</name>
    <name evidence="6" type="ORF">BG845_04091</name>
</gene>
<name>A0A1Y2MSZ2_PSEAH</name>
<dbReference type="InterPro" id="IPR036388">
    <property type="entry name" value="WH-like_DNA-bd_sf"/>
</dbReference>
<comment type="caution">
    <text evidence="6">The sequence shown here is derived from an EMBL/GenBank/DDBJ whole genome shotgun (WGS) entry which is preliminary data.</text>
</comment>
<dbReference type="STRING" id="2074.BG845_04091"/>
<evidence type="ECO:0000259" key="5">
    <source>
        <dbReference type="PROSITE" id="PS50931"/>
    </source>
</evidence>
<evidence type="ECO:0000256" key="4">
    <source>
        <dbReference type="ARBA" id="ARBA00023163"/>
    </source>
</evidence>
<evidence type="ECO:0000256" key="2">
    <source>
        <dbReference type="ARBA" id="ARBA00023015"/>
    </source>
</evidence>
<keyword evidence="7" id="KW-1185">Reference proteome</keyword>
<protein>
    <submittedName>
        <fullName evidence="6">Hca operon transcriptional activator</fullName>
    </submittedName>
</protein>
<dbReference type="GO" id="GO:0032993">
    <property type="term" value="C:protein-DNA complex"/>
    <property type="evidence" value="ECO:0007669"/>
    <property type="project" value="TreeGrafter"/>
</dbReference>
<dbReference type="PRINTS" id="PR00039">
    <property type="entry name" value="HTHLYSR"/>
</dbReference>
<reference evidence="6 7" key="1">
    <citation type="submission" date="2016-09" db="EMBL/GenBank/DDBJ databases">
        <title>Pseudonocardia autotrophica DSM535, a candidate organism with high potential of specific P450 cytochromes.</title>
        <authorList>
            <person name="Grumaz C."/>
            <person name="Vainshtein Y."/>
            <person name="Kirstahler P."/>
            <person name="Sohn K."/>
        </authorList>
    </citation>
    <scope>NUCLEOTIDE SEQUENCE [LARGE SCALE GENOMIC DNA]</scope>
    <source>
        <strain evidence="6 7">DSM 535</strain>
    </source>
</reference>
<dbReference type="InterPro" id="IPR005119">
    <property type="entry name" value="LysR_subst-bd"/>
</dbReference>
<dbReference type="Gene3D" id="1.10.10.10">
    <property type="entry name" value="Winged helix-like DNA-binding domain superfamily/Winged helix DNA-binding domain"/>
    <property type="match status" value="1"/>
</dbReference>
<keyword evidence="2" id="KW-0805">Transcription regulation</keyword>
<accession>A0A1Y2MSZ2</accession>
<dbReference type="PANTHER" id="PTHR30346:SF28">
    <property type="entry name" value="HTH-TYPE TRANSCRIPTIONAL REGULATOR CYNR"/>
    <property type="match status" value="1"/>
</dbReference>
<evidence type="ECO:0000313" key="7">
    <source>
        <dbReference type="Proteomes" id="UP000194360"/>
    </source>
</evidence>
<dbReference type="PROSITE" id="PS50931">
    <property type="entry name" value="HTH_LYSR"/>
    <property type="match status" value="1"/>
</dbReference>
<dbReference type="GO" id="GO:0003700">
    <property type="term" value="F:DNA-binding transcription factor activity"/>
    <property type="evidence" value="ECO:0007669"/>
    <property type="project" value="InterPro"/>
</dbReference>
<dbReference type="GO" id="GO:0003677">
    <property type="term" value="F:DNA binding"/>
    <property type="evidence" value="ECO:0007669"/>
    <property type="project" value="UniProtKB-KW"/>
</dbReference>
<dbReference type="InterPro" id="IPR000847">
    <property type="entry name" value="LysR_HTH_N"/>
</dbReference>
<dbReference type="CDD" id="cd08414">
    <property type="entry name" value="PBP2_LTTR_aromatics_like"/>
    <property type="match status" value="1"/>
</dbReference>
<dbReference type="Proteomes" id="UP000194360">
    <property type="component" value="Unassembled WGS sequence"/>
</dbReference>
<evidence type="ECO:0000256" key="3">
    <source>
        <dbReference type="ARBA" id="ARBA00023125"/>
    </source>
</evidence>
<dbReference type="FunFam" id="1.10.10.10:FF:000001">
    <property type="entry name" value="LysR family transcriptional regulator"/>
    <property type="match status" value="1"/>
</dbReference>
<keyword evidence="4" id="KW-0804">Transcription</keyword>
<organism evidence="6 7">
    <name type="scientific">Pseudonocardia autotrophica</name>
    <name type="common">Amycolata autotrophica</name>
    <name type="synonym">Nocardia autotrophica</name>
    <dbReference type="NCBI Taxonomy" id="2074"/>
    <lineage>
        <taxon>Bacteria</taxon>
        <taxon>Bacillati</taxon>
        <taxon>Actinomycetota</taxon>
        <taxon>Actinomycetes</taxon>
        <taxon>Pseudonocardiales</taxon>
        <taxon>Pseudonocardiaceae</taxon>
        <taxon>Pseudonocardia</taxon>
    </lineage>
</organism>
<comment type="similarity">
    <text evidence="1">Belongs to the LysR transcriptional regulatory family.</text>
</comment>